<proteinExistence type="predicted"/>
<protein>
    <submittedName>
        <fullName evidence="2">Spore coat U domain-containing protein</fullName>
    </submittedName>
</protein>
<name>A0ABV9EXZ7_9SPHN</name>
<reference evidence="3" key="1">
    <citation type="journal article" date="2019" name="Int. J. Syst. Evol. Microbiol.">
        <title>The Global Catalogue of Microorganisms (GCM) 10K type strain sequencing project: providing services to taxonomists for standard genome sequencing and annotation.</title>
        <authorList>
            <consortium name="The Broad Institute Genomics Platform"/>
            <consortium name="The Broad Institute Genome Sequencing Center for Infectious Disease"/>
            <person name="Wu L."/>
            <person name="Ma J."/>
        </authorList>
    </citation>
    <scope>NUCLEOTIDE SEQUENCE [LARGE SCALE GENOMIC DNA]</scope>
    <source>
        <strain evidence="3">NBRC 103632</strain>
    </source>
</reference>
<evidence type="ECO:0000313" key="2">
    <source>
        <dbReference type="EMBL" id="MFC4594333.1"/>
    </source>
</evidence>
<evidence type="ECO:0000313" key="3">
    <source>
        <dbReference type="Proteomes" id="UP001595957"/>
    </source>
</evidence>
<dbReference type="InterPro" id="IPR007893">
    <property type="entry name" value="Spore_coat_U/FanG"/>
</dbReference>
<dbReference type="SMART" id="SM00972">
    <property type="entry name" value="SCPU"/>
    <property type="match status" value="1"/>
</dbReference>
<dbReference type="EMBL" id="JBHSFZ010000015">
    <property type="protein sequence ID" value="MFC4594333.1"/>
    <property type="molecule type" value="Genomic_DNA"/>
</dbReference>
<accession>A0ABV9EXZ7</accession>
<dbReference type="Proteomes" id="UP001595957">
    <property type="component" value="Unassembled WGS sequence"/>
</dbReference>
<feature type="domain" description="Spore coat protein U/FanG" evidence="1">
    <location>
        <begin position="14"/>
        <end position="148"/>
    </location>
</feature>
<dbReference type="PANTHER" id="PTHR37089:SF4">
    <property type="entry name" value="EXPORTED PROTEIN"/>
    <property type="match status" value="1"/>
</dbReference>
<keyword evidence="3" id="KW-1185">Reference proteome</keyword>
<dbReference type="RefSeq" id="WP_380803975.1">
    <property type="nucleotide sequence ID" value="NZ_JBHSFZ010000015.1"/>
</dbReference>
<dbReference type="InterPro" id="IPR053167">
    <property type="entry name" value="Spore_coat_component"/>
</dbReference>
<dbReference type="Pfam" id="PF05229">
    <property type="entry name" value="SCPU"/>
    <property type="match status" value="1"/>
</dbReference>
<gene>
    <name evidence="2" type="ORF">ACFO3E_09035</name>
</gene>
<comment type="caution">
    <text evidence="2">The sequence shown here is derived from an EMBL/GenBank/DDBJ whole genome shotgun (WGS) entry which is preliminary data.</text>
</comment>
<sequence length="151" mass="15696">MVLLPYEAWATETTTTMGVSATVLNACLVTATNMAFGTYNPTSTTPTDSTSTINVTCTPGTMFNIGLNAGSTGGATVTTRQMLNGVTPLSYSLYSNGGRSTNWGNTPGSDTVSQTASTILPMSFTVYGRIPQQQDVGAGTYTDTVTVTVSY</sequence>
<dbReference type="PANTHER" id="PTHR37089">
    <property type="entry name" value="PROTEIN U-RELATED"/>
    <property type="match status" value="1"/>
</dbReference>
<evidence type="ECO:0000259" key="1">
    <source>
        <dbReference type="Pfam" id="PF05229"/>
    </source>
</evidence>
<organism evidence="2 3">
    <name type="scientific">Sphingobium tyrosinilyticum</name>
    <dbReference type="NCBI Taxonomy" id="2715436"/>
    <lineage>
        <taxon>Bacteria</taxon>
        <taxon>Pseudomonadati</taxon>
        <taxon>Pseudomonadota</taxon>
        <taxon>Alphaproteobacteria</taxon>
        <taxon>Sphingomonadales</taxon>
        <taxon>Sphingomonadaceae</taxon>
        <taxon>Sphingobium</taxon>
    </lineage>
</organism>